<evidence type="ECO:0000313" key="3">
    <source>
        <dbReference type="Proteomes" id="UP000636709"/>
    </source>
</evidence>
<gene>
    <name evidence="2" type="ORF">HU200_014622</name>
</gene>
<dbReference type="AlphaFoldDB" id="A0A835FBI6"/>
<comment type="caution">
    <text evidence="2">The sequence shown here is derived from an EMBL/GenBank/DDBJ whole genome shotgun (WGS) entry which is preliminary data.</text>
</comment>
<dbReference type="EMBL" id="JACEFO010001597">
    <property type="protein sequence ID" value="KAF8733775.1"/>
    <property type="molecule type" value="Genomic_DNA"/>
</dbReference>
<organism evidence="2 3">
    <name type="scientific">Digitaria exilis</name>
    <dbReference type="NCBI Taxonomy" id="1010633"/>
    <lineage>
        <taxon>Eukaryota</taxon>
        <taxon>Viridiplantae</taxon>
        <taxon>Streptophyta</taxon>
        <taxon>Embryophyta</taxon>
        <taxon>Tracheophyta</taxon>
        <taxon>Spermatophyta</taxon>
        <taxon>Magnoliopsida</taxon>
        <taxon>Liliopsida</taxon>
        <taxon>Poales</taxon>
        <taxon>Poaceae</taxon>
        <taxon>PACMAD clade</taxon>
        <taxon>Panicoideae</taxon>
        <taxon>Panicodae</taxon>
        <taxon>Paniceae</taxon>
        <taxon>Anthephorinae</taxon>
        <taxon>Digitaria</taxon>
    </lineage>
</organism>
<sequence length="86" mass="9081">MRSGRAGATVPSAMARPRPRPQAPPMRRRRQGRLAGDTAAGRCCSRTRSSCGVDGDSSRLARRCLTGANGRRVAASPAATSLWCGR</sequence>
<name>A0A835FBI6_9POAL</name>
<keyword evidence="3" id="KW-1185">Reference proteome</keyword>
<protein>
    <submittedName>
        <fullName evidence="2">Uncharacterized protein</fullName>
    </submittedName>
</protein>
<accession>A0A835FBI6</accession>
<dbReference type="Proteomes" id="UP000636709">
    <property type="component" value="Unassembled WGS sequence"/>
</dbReference>
<reference evidence="2" key="1">
    <citation type="submission" date="2020-07" db="EMBL/GenBank/DDBJ databases">
        <title>Genome sequence and genetic diversity analysis of an under-domesticated orphan crop, white fonio (Digitaria exilis).</title>
        <authorList>
            <person name="Bennetzen J.L."/>
            <person name="Chen S."/>
            <person name="Ma X."/>
            <person name="Wang X."/>
            <person name="Yssel A.E.J."/>
            <person name="Chaluvadi S.R."/>
            <person name="Johnson M."/>
            <person name="Gangashetty P."/>
            <person name="Hamidou F."/>
            <person name="Sanogo M.D."/>
            <person name="Zwaenepoel A."/>
            <person name="Wallace J."/>
            <person name="Van De Peer Y."/>
            <person name="Van Deynze A."/>
        </authorList>
    </citation>
    <scope>NUCLEOTIDE SEQUENCE</scope>
    <source>
        <tissue evidence="2">Leaves</tissue>
    </source>
</reference>
<feature type="region of interest" description="Disordered" evidence="1">
    <location>
        <begin position="1"/>
        <end position="56"/>
    </location>
</feature>
<evidence type="ECO:0000256" key="1">
    <source>
        <dbReference type="SAM" id="MobiDB-lite"/>
    </source>
</evidence>
<evidence type="ECO:0000313" key="2">
    <source>
        <dbReference type="EMBL" id="KAF8733775.1"/>
    </source>
</evidence>
<proteinExistence type="predicted"/>